<sequence>MIEGIHIDTNMSGRPKQPLGRNAGNGSPESPESPLTCTTSTSKTHLPRFFMHRWRNCPATLNKSISQTATRLRLDLGEADAVVGSYASCSLRRLGSCGWLGMSTGPAVDVRYVSTRQFSSESRGKRDCRERESAARQDQDADDIVRGDWGSRGRMRTASCDGVRGQKIQV</sequence>
<gene>
    <name evidence="2" type="ORF">BD311DRAFT_414724</name>
</gene>
<dbReference type="EMBL" id="ML143440">
    <property type="protein sequence ID" value="TBU26797.1"/>
    <property type="molecule type" value="Genomic_DNA"/>
</dbReference>
<evidence type="ECO:0000256" key="1">
    <source>
        <dbReference type="SAM" id="MobiDB-lite"/>
    </source>
</evidence>
<organism evidence="2">
    <name type="scientific">Dichomitus squalens</name>
    <dbReference type="NCBI Taxonomy" id="114155"/>
    <lineage>
        <taxon>Eukaryota</taxon>
        <taxon>Fungi</taxon>
        <taxon>Dikarya</taxon>
        <taxon>Basidiomycota</taxon>
        <taxon>Agaricomycotina</taxon>
        <taxon>Agaricomycetes</taxon>
        <taxon>Polyporales</taxon>
        <taxon>Polyporaceae</taxon>
        <taxon>Dichomitus</taxon>
    </lineage>
</organism>
<reference evidence="2" key="1">
    <citation type="submission" date="2019-01" db="EMBL/GenBank/DDBJ databases">
        <title>Draft genome sequences of three monokaryotic isolates of the white-rot basidiomycete fungus Dichomitus squalens.</title>
        <authorList>
            <consortium name="DOE Joint Genome Institute"/>
            <person name="Lopez S.C."/>
            <person name="Andreopoulos B."/>
            <person name="Pangilinan J."/>
            <person name="Lipzen A."/>
            <person name="Riley R."/>
            <person name="Ahrendt S."/>
            <person name="Ng V."/>
            <person name="Barry K."/>
            <person name="Daum C."/>
            <person name="Grigoriev I.V."/>
            <person name="Hilden K.S."/>
            <person name="Makela M.R."/>
            <person name="de Vries R.P."/>
        </authorList>
    </citation>
    <scope>NUCLEOTIDE SEQUENCE [LARGE SCALE GENOMIC DNA]</scope>
    <source>
        <strain evidence="2">OM18370.1</strain>
    </source>
</reference>
<feature type="region of interest" description="Disordered" evidence="1">
    <location>
        <begin position="122"/>
        <end position="170"/>
    </location>
</feature>
<feature type="compositionally biased region" description="Polar residues" evidence="1">
    <location>
        <begin position="24"/>
        <end position="41"/>
    </location>
</feature>
<feature type="compositionally biased region" description="Basic and acidic residues" evidence="1">
    <location>
        <begin position="122"/>
        <end position="151"/>
    </location>
</feature>
<evidence type="ECO:0000313" key="2">
    <source>
        <dbReference type="EMBL" id="TBU26797.1"/>
    </source>
</evidence>
<proteinExistence type="predicted"/>
<accession>A0A4Q9MIR6</accession>
<dbReference type="Proteomes" id="UP000292957">
    <property type="component" value="Unassembled WGS sequence"/>
</dbReference>
<dbReference type="AlphaFoldDB" id="A0A4Q9MIR6"/>
<protein>
    <submittedName>
        <fullName evidence="2">Uncharacterized protein</fullName>
    </submittedName>
</protein>
<feature type="region of interest" description="Disordered" evidence="1">
    <location>
        <begin position="1"/>
        <end position="41"/>
    </location>
</feature>
<name>A0A4Q9MIR6_9APHY</name>